<organism evidence="2 3">
    <name type="scientific">Nocardioides kribbensis</name>
    <dbReference type="NCBI Taxonomy" id="305517"/>
    <lineage>
        <taxon>Bacteria</taxon>
        <taxon>Bacillati</taxon>
        <taxon>Actinomycetota</taxon>
        <taxon>Actinomycetes</taxon>
        <taxon>Propionibacteriales</taxon>
        <taxon>Nocardioidaceae</taxon>
        <taxon>Nocardioides</taxon>
    </lineage>
</organism>
<accession>A0ABV1NVW3</accession>
<feature type="transmembrane region" description="Helical" evidence="1">
    <location>
        <begin position="422"/>
        <end position="441"/>
    </location>
</feature>
<gene>
    <name evidence="2" type="ORF">V6R90_05160</name>
</gene>
<sequence>MSLLADRADPSGPPPAPDELWARGAAYRRRRRAVGAAGVAAVLVLLAALGGLAWDRGRAEVQPAGAVDAGVGGGLRLPDTFFTPNDWLPAAEASTGPLVATVPWSDAGWLGSRPGLVGVSATGEYAFLPLVDAAHGDLTTALSADGRWLAWWTSGGAITGAPVDPAASGTDAPVTGLAVMDTTTGEVQRREVVSEHGLQPEGLAWAGDTLWWSTFAFTDVGSAAGSTSSFLRAAAWDLSNGTSISLGVADRPAYVPGMGAADSGSLVATGGRRVVRFPGPGAREVLRGDRQLLGAAFASSEGRTVVTTAYARGTGRFADRPTEPVLATPAGDGRLTVRPLRVEGYAPETLTPVGWRDATHVVLAASDLETAFVSVDVATGEAEVVSRAELQVASAQVSFAQGVWSAPERDVVAPPDPFDPRAVAALGVVVVLLGAAGVGLWRRRVRP</sequence>
<keyword evidence="3" id="KW-1185">Reference proteome</keyword>
<evidence type="ECO:0000313" key="2">
    <source>
        <dbReference type="EMBL" id="MEQ7846660.1"/>
    </source>
</evidence>
<evidence type="ECO:0000313" key="3">
    <source>
        <dbReference type="Proteomes" id="UP001482520"/>
    </source>
</evidence>
<keyword evidence="1" id="KW-1133">Transmembrane helix</keyword>
<feature type="transmembrane region" description="Helical" evidence="1">
    <location>
        <begin position="33"/>
        <end position="54"/>
    </location>
</feature>
<dbReference type="RefSeq" id="WP_349803985.1">
    <property type="nucleotide sequence ID" value="NZ_JBEGDP010000003.1"/>
</dbReference>
<proteinExistence type="predicted"/>
<dbReference type="EMBL" id="JBEGDP010000003">
    <property type="protein sequence ID" value="MEQ7846660.1"/>
    <property type="molecule type" value="Genomic_DNA"/>
</dbReference>
<name>A0ABV1NVW3_9ACTN</name>
<protein>
    <recommendedName>
        <fullName evidence="4">WD40 repeat domain-containing protein</fullName>
    </recommendedName>
</protein>
<reference evidence="2 3" key="1">
    <citation type="submission" date="2024-02" db="EMBL/GenBank/DDBJ databases">
        <title>Full genome sequence of Nocardioides kribbensis.</title>
        <authorList>
            <person name="Poletto B.L."/>
            <person name="Silva G."/>
            <person name="Galante D."/>
            <person name="Campos K.R."/>
            <person name="Santos M.B.N."/>
            <person name="Sacchi C.T."/>
        </authorList>
    </citation>
    <scope>NUCLEOTIDE SEQUENCE [LARGE SCALE GENOMIC DNA]</scope>
    <source>
        <strain evidence="2 3">O4R</strain>
    </source>
</reference>
<dbReference type="SUPFAM" id="SSF82171">
    <property type="entry name" value="DPP6 N-terminal domain-like"/>
    <property type="match status" value="1"/>
</dbReference>
<dbReference type="Proteomes" id="UP001482520">
    <property type="component" value="Unassembled WGS sequence"/>
</dbReference>
<keyword evidence="1" id="KW-0472">Membrane</keyword>
<evidence type="ECO:0000256" key="1">
    <source>
        <dbReference type="SAM" id="Phobius"/>
    </source>
</evidence>
<evidence type="ECO:0008006" key="4">
    <source>
        <dbReference type="Google" id="ProtNLM"/>
    </source>
</evidence>
<keyword evidence="1" id="KW-0812">Transmembrane</keyword>
<comment type="caution">
    <text evidence="2">The sequence shown here is derived from an EMBL/GenBank/DDBJ whole genome shotgun (WGS) entry which is preliminary data.</text>
</comment>